<proteinExistence type="predicted"/>
<name>A0A0D2MJG7_9CHLO</name>
<dbReference type="GeneID" id="25730250"/>
<dbReference type="RefSeq" id="XP_013894135.1">
    <property type="nucleotide sequence ID" value="XM_014038681.1"/>
</dbReference>
<feature type="region of interest" description="Disordered" evidence="1">
    <location>
        <begin position="1"/>
        <end position="22"/>
    </location>
</feature>
<dbReference type="Proteomes" id="UP000054498">
    <property type="component" value="Unassembled WGS sequence"/>
</dbReference>
<dbReference type="EMBL" id="KK103688">
    <property type="protein sequence ID" value="KIY95115.1"/>
    <property type="molecule type" value="Genomic_DNA"/>
</dbReference>
<sequence length="151" mass="16740">MGRHVSQAQRDADKEAKRRRDTGRARALEALNDLLAQHPDRECMLLVRLSGSSASAVRRLLELVQQHVVGGVATGVIEDGGPTRSCTYAAWVVIWQGQQSAVPSERGRTAAGTLHPFHIAWQDDLHLEAERMCRLGHEPGRRIVLADWSPH</sequence>
<organism evidence="2 3">
    <name type="scientific">Monoraphidium neglectum</name>
    <dbReference type="NCBI Taxonomy" id="145388"/>
    <lineage>
        <taxon>Eukaryota</taxon>
        <taxon>Viridiplantae</taxon>
        <taxon>Chlorophyta</taxon>
        <taxon>core chlorophytes</taxon>
        <taxon>Chlorophyceae</taxon>
        <taxon>CS clade</taxon>
        <taxon>Sphaeropleales</taxon>
        <taxon>Selenastraceae</taxon>
        <taxon>Monoraphidium</taxon>
    </lineage>
</organism>
<feature type="non-terminal residue" evidence="2">
    <location>
        <position position="151"/>
    </location>
</feature>
<dbReference type="AlphaFoldDB" id="A0A0D2MJG7"/>
<reference evidence="2 3" key="1">
    <citation type="journal article" date="2013" name="BMC Genomics">
        <title>Reconstruction of the lipid metabolism for the microalga Monoraphidium neglectum from its genome sequence reveals characteristics suitable for biofuel production.</title>
        <authorList>
            <person name="Bogen C."/>
            <person name="Al-Dilaimi A."/>
            <person name="Albersmeier A."/>
            <person name="Wichmann J."/>
            <person name="Grundmann M."/>
            <person name="Rupp O."/>
            <person name="Lauersen K.J."/>
            <person name="Blifernez-Klassen O."/>
            <person name="Kalinowski J."/>
            <person name="Goesmann A."/>
            <person name="Mussgnug J.H."/>
            <person name="Kruse O."/>
        </authorList>
    </citation>
    <scope>NUCLEOTIDE SEQUENCE [LARGE SCALE GENOMIC DNA]</scope>
    <source>
        <strain evidence="2 3">SAG 48.87</strain>
    </source>
</reference>
<evidence type="ECO:0000256" key="1">
    <source>
        <dbReference type="SAM" id="MobiDB-lite"/>
    </source>
</evidence>
<gene>
    <name evidence="2" type="ORF">MNEG_12847</name>
</gene>
<dbReference type="KEGG" id="mng:MNEG_12847"/>
<evidence type="ECO:0000313" key="2">
    <source>
        <dbReference type="EMBL" id="KIY95115.1"/>
    </source>
</evidence>
<keyword evidence="3" id="KW-1185">Reference proteome</keyword>
<evidence type="ECO:0000313" key="3">
    <source>
        <dbReference type="Proteomes" id="UP000054498"/>
    </source>
</evidence>
<accession>A0A0D2MJG7</accession>
<protein>
    <submittedName>
        <fullName evidence="2">Uncharacterized protein</fullName>
    </submittedName>
</protein>
<feature type="compositionally biased region" description="Basic and acidic residues" evidence="1">
    <location>
        <begin position="10"/>
        <end position="22"/>
    </location>
</feature>